<protein>
    <submittedName>
        <fullName evidence="2">Uncharacterized protein</fullName>
    </submittedName>
</protein>
<comment type="caution">
    <text evidence="2">The sequence shown here is derived from an EMBL/GenBank/DDBJ whole genome shotgun (WGS) entry which is preliminary data.</text>
</comment>
<feature type="region of interest" description="Disordered" evidence="1">
    <location>
        <begin position="138"/>
        <end position="158"/>
    </location>
</feature>
<name>A0A5A7NTB3_9MICC</name>
<sequence>MTDFLNPALLDATLRAAEQWRTLFAELGTFAGGVTFSRDPSAFGGEGADIARIVVNGVAIEAAEWASDDIRFSAGFPDGRSVYGGETFFEETDGRGGLFGLRRVQEPDVEARSAFNALMVLATMKAIADAVTEKSWDEIRGSGGIDTPTGRLSGFDEP</sequence>
<organism evidence="2 3">
    <name type="scientific">Zafaria cholistanensis</name>
    <dbReference type="NCBI Taxonomy" id="1682741"/>
    <lineage>
        <taxon>Bacteria</taxon>
        <taxon>Bacillati</taxon>
        <taxon>Actinomycetota</taxon>
        <taxon>Actinomycetes</taxon>
        <taxon>Micrococcales</taxon>
        <taxon>Micrococcaceae</taxon>
        <taxon>Zafaria</taxon>
    </lineage>
</organism>
<reference evidence="2 3" key="1">
    <citation type="submission" date="2019-09" db="EMBL/GenBank/DDBJ databases">
        <title>Arthrobacter zafarii sp. nov., a moderately thermotolerant and halotolerant actinobacterium isolated from Cholistan desert soil of Pakistan.</title>
        <authorList>
            <person name="Amin A."/>
            <person name="Ahmed I."/>
            <person name="Khalid N."/>
            <person name="Schumann P."/>
            <person name="Busse H.J."/>
            <person name="Khan I.U."/>
            <person name="Li S."/>
            <person name="Li W.J."/>
        </authorList>
    </citation>
    <scope>NUCLEOTIDE SEQUENCE [LARGE SCALE GENOMIC DNA]</scope>
    <source>
        <strain evidence="2 3">NCCP-1664</strain>
    </source>
</reference>
<evidence type="ECO:0000313" key="2">
    <source>
        <dbReference type="EMBL" id="GER23979.1"/>
    </source>
</evidence>
<dbReference type="OrthoDB" id="2633250at2"/>
<evidence type="ECO:0000256" key="1">
    <source>
        <dbReference type="SAM" id="MobiDB-lite"/>
    </source>
</evidence>
<gene>
    <name evidence="2" type="ORF">NCCP1664_24740</name>
</gene>
<proteinExistence type="predicted"/>
<accession>A0A5A7NTB3</accession>
<dbReference type="RefSeq" id="WP_149957573.1">
    <property type="nucleotide sequence ID" value="NZ_BKDJ01000014.1"/>
</dbReference>
<dbReference type="AlphaFoldDB" id="A0A5A7NTB3"/>
<evidence type="ECO:0000313" key="3">
    <source>
        <dbReference type="Proteomes" id="UP000325307"/>
    </source>
</evidence>
<dbReference type="EMBL" id="BKDJ01000014">
    <property type="protein sequence ID" value="GER23979.1"/>
    <property type="molecule type" value="Genomic_DNA"/>
</dbReference>
<dbReference type="Proteomes" id="UP000325307">
    <property type="component" value="Unassembled WGS sequence"/>
</dbReference>
<keyword evidence="3" id="KW-1185">Reference proteome</keyword>